<dbReference type="EMBL" id="OY731408">
    <property type="protein sequence ID" value="CAJ1978915.1"/>
    <property type="molecule type" value="Genomic_DNA"/>
</dbReference>
<keyword evidence="11" id="KW-1133">Transmembrane helix</keyword>
<evidence type="ECO:0000256" key="3">
    <source>
        <dbReference type="ARBA" id="ARBA00022622"/>
    </source>
</evidence>
<keyword evidence="15" id="KW-1185">Reference proteome</keyword>
<dbReference type="Gene3D" id="2.60.40.420">
    <property type="entry name" value="Cupredoxins - blue copper proteins"/>
    <property type="match status" value="1"/>
</dbReference>
<keyword evidence="8" id="KW-0449">Lipoprotein</keyword>
<dbReference type="PANTHER" id="PTHR33021">
    <property type="entry name" value="BLUE COPPER PROTEIN"/>
    <property type="match status" value="1"/>
</dbReference>
<dbReference type="CDD" id="cd11019">
    <property type="entry name" value="OsENODL1_like"/>
    <property type="match status" value="1"/>
</dbReference>
<evidence type="ECO:0000256" key="5">
    <source>
        <dbReference type="ARBA" id="ARBA00023136"/>
    </source>
</evidence>
<keyword evidence="5 11" id="KW-0472">Membrane</keyword>
<dbReference type="PANTHER" id="PTHR33021:SF490">
    <property type="entry name" value="PLASTOCYANIN-LIKE DOMAIN PROTEIN"/>
    <property type="match status" value="1"/>
</dbReference>
<keyword evidence="4 12" id="KW-0732">Signal</keyword>
<dbReference type="InterPro" id="IPR003245">
    <property type="entry name" value="Phytocyanin_dom"/>
</dbReference>
<evidence type="ECO:0000313" key="14">
    <source>
        <dbReference type="EMBL" id="CAJ1978915.1"/>
    </source>
</evidence>
<evidence type="ECO:0000256" key="9">
    <source>
        <dbReference type="ARBA" id="ARBA00035011"/>
    </source>
</evidence>
<dbReference type="InterPro" id="IPR039391">
    <property type="entry name" value="Phytocyanin-like"/>
</dbReference>
<keyword evidence="2" id="KW-1003">Cell membrane</keyword>
<dbReference type="InterPro" id="IPR041846">
    <property type="entry name" value="ENL_dom"/>
</dbReference>
<dbReference type="FunFam" id="2.60.40.420:FF:000010">
    <property type="entry name" value="Early nodulin-like protein 1"/>
    <property type="match status" value="1"/>
</dbReference>
<dbReference type="SUPFAM" id="SSF49503">
    <property type="entry name" value="Cupredoxins"/>
    <property type="match status" value="1"/>
</dbReference>
<dbReference type="Proteomes" id="UP001189624">
    <property type="component" value="Chromosome 11"/>
</dbReference>
<feature type="domain" description="Phytocyanin" evidence="13">
    <location>
        <begin position="28"/>
        <end position="129"/>
    </location>
</feature>
<evidence type="ECO:0000313" key="15">
    <source>
        <dbReference type="Proteomes" id="UP001189624"/>
    </source>
</evidence>
<dbReference type="InterPro" id="IPR008972">
    <property type="entry name" value="Cupredoxin"/>
</dbReference>
<feature type="chain" id="PRO_5041743663" description="Phytocyanin domain-containing protein" evidence="12">
    <location>
        <begin position="21"/>
        <end position="199"/>
    </location>
</feature>
<feature type="signal peptide" evidence="12">
    <location>
        <begin position="1"/>
        <end position="20"/>
    </location>
</feature>
<organism evidence="14 15">
    <name type="scientific">Sphenostylis stenocarpa</name>
    <dbReference type="NCBI Taxonomy" id="92480"/>
    <lineage>
        <taxon>Eukaryota</taxon>
        <taxon>Viridiplantae</taxon>
        <taxon>Streptophyta</taxon>
        <taxon>Embryophyta</taxon>
        <taxon>Tracheophyta</taxon>
        <taxon>Spermatophyta</taxon>
        <taxon>Magnoliopsida</taxon>
        <taxon>eudicotyledons</taxon>
        <taxon>Gunneridae</taxon>
        <taxon>Pentapetalae</taxon>
        <taxon>rosids</taxon>
        <taxon>fabids</taxon>
        <taxon>Fabales</taxon>
        <taxon>Fabaceae</taxon>
        <taxon>Papilionoideae</taxon>
        <taxon>50 kb inversion clade</taxon>
        <taxon>NPAAA clade</taxon>
        <taxon>indigoferoid/millettioid clade</taxon>
        <taxon>Phaseoleae</taxon>
        <taxon>Sphenostylis</taxon>
    </lineage>
</organism>
<evidence type="ECO:0000256" key="12">
    <source>
        <dbReference type="SAM" id="SignalP"/>
    </source>
</evidence>
<keyword evidence="3" id="KW-0336">GPI-anchor</keyword>
<protein>
    <recommendedName>
        <fullName evidence="13">Phytocyanin domain-containing protein</fullName>
    </recommendedName>
</protein>
<keyword evidence="7" id="KW-0325">Glycoprotein</keyword>
<evidence type="ECO:0000256" key="1">
    <source>
        <dbReference type="ARBA" id="ARBA00004609"/>
    </source>
</evidence>
<name>A0AA86W597_9FABA</name>
<evidence type="ECO:0000256" key="7">
    <source>
        <dbReference type="ARBA" id="ARBA00023180"/>
    </source>
</evidence>
<keyword evidence="11" id="KW-0812">Transmembrane</keyword>
<proteinExistence type="inferred from homology"/>
<reference evidence="14" key="1">
    <citation type="submission" date="2023-10" db="EMBL/GenBank/DDBJ databases">
        <authorList>
            <person name="Domelevo Entfellner J.-B."/>
        </authorList>
    </citation>
    <scope>NUCLEOTIDE SEQUENCE</scope>
</reference>
<dbReference type="Pfam" id="PF02298">
    <property type="entry name" value="Cu_bind_like"/>
    <property type="match status" value="1"/>
</dbReference>
<evidence type="ECO:0000256" key="4">
    <source>
        <dbReference type="ARBA" id="ARBA00022729"/>
    </source>
</evidence>
<keyword evidence="6" id="KW-1015">Disulfide bond</keyword>
<evidence type="ECO:0000256" key="6">
    <source>
        <dbReference type="ARBA" id="ARBA00023157"/>
    </source>
</evidence>
<evidence type="ECO:0000256" key="2">
    <source>
        <dbReference type="ARBA" id="ARBA00022475"/>
    </source>
</evidence>
<comment type="subcellular location">
    <subcellularLocation>
        <location evidence="1">Cell membrane</location>
        <topology evidence="1">Lipid-anchor</topology>
        <topology evidence="1">GPI-anchor</topology>
    </subcellularLocation>
</comment>
<dbReference type="Gramene" id="rna-AYBTSS11_LOCUS31119">
    <property type="protein sequence ID" value="CAJ1978915.1"/>
    <property type="gene ID" value="gene-AYBTSS11_LOCUS31119"/>
</dbReference>
<dbReference type="GO" id="GO:0005886">
    <property type="term" value="C:plasma membrane"/>
    <property type="evidence" value="ECO:0007669"/>
    <property type="project" value="UniProtKB-SubCell"/>
</dbReference>
<evidence type="ECO:0000259" key="13">
    <source>
        <dbReference type="PROSITE" id="PS51485"/>
    </source>
</evidence>
<evidence type="ECO:0000256" key="11">
    <source>
        <dbReference type="SAM" id="Phobius"/>
    </source>
</evidence>
<evidence type="ECO:0000256" key="8">
    <source>
        <dbReference type="ARBA" id="ARBA00023288"/>
    </source>
</evidence>
<comment type="similarity">
    <text evidence="9">Belongs to the early nodulin-like (ENODL) family.</text>
</comment>
<feature type="compositionally biased region" description="Polar residues" evidence="10">
    <location>
        <begin position="148"/>
        <end position="163"/>
    </location>
</feature>
<feature type="transmembrane region" description="Helical" evidence="11">
    <location>
        <begin position="178"/>
        <end position="198"/>
    </location>
</feature>
<dbReference type="PROSITE" id="PS51485">
    <property type="entry name" value="PHYTOCYANIN"/>
    <property type="match status" value="1"/>
</dbReference>
<dbReference type="GO" id="GO:0009055">
    <property type="term" value="F:electron transfer activity"/>
    <property type="evidence" value="ECO:0007669"/>
    <property type="project" value="InterPro"/>
</dbReference>
<sequence length="199" mass="21523">MASLGLLFLMIPMLLLVGSSTKFQAEARQYDVGGREGWVVKPSEDYNHWAQRNRFQVNDTLHFKYNKGIDSVVVVKKEDFDSCNINTPIQKMDDGDSIFPLSNSGLFYFVSGNLDNCKSGQKLVVLVMAVRQPLPKPVPPPASILPPQTSTMPPQTVPATGLTSPVLPPSDKSSSGRVGVTVGLGVLLGFLLCGFVGLD</sequence>
<dbReference type="AlphaFoldDB" id="A0AA86W597"/>
<dbReference type="GO" id="GO:0098552">
    <property type="term" value="C:side of membrane"/>
    <property type="evidence" value="ECO:0007669"/>
    <property type="project" value="UniProtKB-KW"/>
</dbReference>
<gene>
    <name evidence="14" type="ORF">AYBTSS11_LOCUS31119</name>
</gene>
<feature type="region of interest" description="Disordered" evidence="10">
    <location>
        <begin position="138"/>
        <end position="174"/>
    </location>
</feature>
<evidence type="ECO:0000256" key="10">
    <source>
        <dbReference type="SAM" id="MobiDB-lite"/>
    </source>
</evidence>
<accession>A0AA86W597</accession>